<comment type="caution">
    <text evidence="1">The sequence shown here is derived from an EMBL/GenBank/DDBJ whole genome shotgun (WGS) entry which is preliminary data.</text>
</comment>
<dbReference type="EMBL" id="LCLA01000047">
    <property type="protein sequence ID" value="KKU09191.1"/>
    <property type="molecule type" value="Genomic_DNA"/>
</dbReference>
<evidence type="ECO:0000313" key="2">
    <source>
        <dbReference type="Proteomes" id="UP000034329"/>
    </source>
</evidence>
<gene>
    <name evidence="1" type="ORF">UX13_C0047G0010</name>
</gene>
<proteinExistence type="predicted"/>
<evidence type="ECO:0000313" key="1">
    <source>
        <dbReference type="EMBL" id="KKU09191.1"/>
    </source>
</evidence>
<protein>
    <submittedName>
        <fullName evidence="1">Uncharacterized protein</fullName>
    </submittedName>
</protein>
<dbReference type="Proteomes" id="UP000034329">
    <property type="component" value="Unassembled WGS sequence"/>
</dbReference>
<dbReference type="AlphaFoldDB" id="A0A0G1MLI0"/>
<name>A0A0G1MLI0_9BACT</name>
<organism evidence="1 2">
    <name type="scientific">Candidatus Woesebacteria bacterium GW2011_GWB1_45_5</name>
    <dbReference type="NCBI Taxonomy" id="1618581"/>
    <lineage>
        <taxon>Bacteria</taxon>
        <taxon>Candidatus Woeseibacteriota</taxon>
    </lineage>
</organism>
<accession>A0A0G1MLI0</accession>
<sequence length="49" mass="5770">MSDFNNQQKYSNLIPYFKRVRGAQTKRSFPKSLTLILYTLSQNKSILET</sequence>
<reference evidence="1 2" key="1">
    <citation type="journal article" date="2015" name="Nature">
        <title>rRNA introns, odd ribosomes, and small enigmatic genomes across a large radiation of phyla.</title>
        <authorList>
            <person name="Brown C.T."/>
            <person name="Hug L.A."/>
            <person name="Thomas B.C."/>
            <person name="Sharon I."/>
            <person name="Castelle C.J."/>
            <person name="Singh A."/>
            <person name="Wilkins M.J."/>
            <person name="Williams K.H."/>
            <person name="Banfield J.F."/>
        </authorList>
    </citation>
    <scope>NUCLEOTIDE SEQUENCE [LARGE SCALE GENOMIC DNA]</scope>
</reference>